<name>A0A914C9S8_9BILA</name>
<keyword evidence="1" id="KW-1185">Reference proteome</keyword>
<reference evidence="2" key="1">
    <citation type="submission" date="2022-11" db="UniProtKB">
        <authorList>
            <consortium name="WormBaseParasite"/>
        </authorList>
    </citation>
    <scope>IDENTIFICATION</scope>
</reference>
<dbReference type="Proteomes" id="UP000887540">
    <property type="component" value="Unplaced"/>
</dbReference>
<evidence type="ECO:0000313" key="2">
    <source>
        <dbReference type="WBParaSite" id="ACRNAN_Path_551.g2092.t1"/>
    </source>
</evidence>
<dbReference type="WBParaSite" id="ACRNAN_Path_551.g2092.t1">
    <property type="protein sequence ID" value="ACRNAN_Path_551.g2092.t1"/>
    <property type="gene ID" value="ACRNAN_Path_551.g2092"/>
</dbReference>
<organism evidence="1 2">
    <name type="scientific">Acrobeloides nanus</name>
    <dbReference type="NCBI Taxonomy" id="290746"/>
    <lineage>
        <taxon>Eukaryota</taxon>
        <taxon>Metazoa</taxon>
        <taxon>Ecdysozoa</taxon>
        <taxon>Nematoda</taxon>
        <taxon>Chromadorea</taxon>
        <taxon>Rhabditida</taxon>
        <taxon>Tylenchina</taxon>
        <taxon>Cephalobomorpha</taxon>
        <taxon>Cephaloboidea</taxon>
        <taxon>Cephalobidae</taxon>
        <taxon>Acrobeloides</taxon>
    </lineage>
</organism>
<protein>
    <submittedName>
        <fullName evidence="2">Uncharacterized protein</fullName>
    </submittedName>
</protein>
<accession>A0A914C9S8</accession>
<sequence>MPNCITQNCKHEVVQMSLAMEMRAQEGDRVIPGKEFCSLENCTYRCMKQILPETCGEHSALMHKSLSDFANIVQDLLMFDEKPHHENGILCVDRPIPETLED</sequence>
<dbReference type="AlphaFoldDB" id="A0A914C9S8"/>
<proteinExistence type="predicted"/>
<evidence type="ECO:0000313" key="1">
    <source>
        <dbReference type="Proteomes" id="UP000887540"/>
    </source>
</evidence>